<feature type="region of interest" description="Disordered" evidence="4">
    <location>
        <begin position="128"/>
        <end position="152"/>
    </location>
</feature>
<evidence type="ECO:0000313" key="5">
    <source>
        <dbReference type="EMBL" id="EEH53326.1"/>
    </source>
</evidence>
<dbReference type="CDD" id="cd20267">
    <property type="entry name" value="Complex1_LYR_LYRM7"/>
    <property type="match status" value="1"/>
</dbReference>
<proteinExistence type="predicted"/>
<gene>
    <name evidence="5" type="ORF">MICPUCDRAFT_51952</name>
</gene>
<dbReference type="PANTHER" id="PTHR46749">
    <property type="entry name" value="COMPLEX III ASSEMBLY FACTOR LYRM7"/>
    <property type="match status" value="1"/>
</dbReference>
<dbReference type="InterPro" id="IPR045298">
    <property type="entry name" value="Complex1_LYR_LYRM7"/>
</dbReference>
<dbReference type="AlphaFoldDB" id="C1N2X2"/>
<feature type="region of interest" description="Disordered" evidence="4">
    <location>
        <begin position="35"/>
        <end position="91"/>
    </location>
</feature>
<feature type="compositionally biased region" description="Basic and acidic residues" evidence="4">
    <location>
        <begin position="52"/>
        <end position="62"/>
    </location>
</feature>
<accession>C1N2X2</accession>
<evidence type="ECO:0000256" key="2">
    <source>
        <dbReference type="ARBA" id="ARBA00023128"/>
    </source>
</evidence>
<comment type="subcellular location">
    <subcellularLocation>
        <location evidence="1">Mitochondrion matrix</location>
    </subcellularLocation>
</comment>
<keyword evidence="3" id="KW-0143">Chaperone</keyword>
<dbReference type="STRING" id="564608.C1N2X2"/>
<evidence type="ECO:0000256" key="1">
    <source>
        <dbReference type="ARBA" id="ARBA00004305"/>
    </source>
</evidence>
<dbReference type="eggNOG" id="ENOG502R2FU">
    <property type="taxonomic scope" value="Eukaryota"/>
</dbReference>
<dbReference type="InterPro" id="IPR050435">
    <property type="entry name" value="MZM1/LYRM7"/>
</dbReference>
<dbReference type="PANTHER" id="PTHR46749:SF1">
    <property type="entry name" value="COMPLEX III ASSEMBLY FACTOR LYRM7"/>
    <property type="match status" value="1"/>
</dbReference>
<dbReference type="EMBL" id="GG663746">
    <property type="protein sequence ID" value="EEH53326.1"/>
    <property type="molecule type" value="Genomic_DNA"/>
</dbReference>
<dbReference type="GO" id="GO:0044183">
    <property type="term" value="F:protein folding chaperone"/>
    <property type="evidence" value="ECO:0007669"/>
    <property type="project" value="TreeGrafter"/>
</dbReference>
<organism evidence="6">
    <name type="scientific">Micromonas pusilla (strain CCMP1545)</name>
    <name type="common">Picoplanktonic green alga</name>
    <dbReference type="NCBI Taxonomy" id="564608"/>
    <lineage>
        <taxon>Eukaryota</taxon>
        <taxon>Viridiplantae</taxon>
        <taxon>Chlorophyta</taxon>
        <taxon>Mamiellophyceae</taxon>
        <taxon>Mamiellales</taxon>
        <taxon>Mamiellaceae</taxon>
        <taxon>Micromonas</taxon>
    </lineage>
</organism>
<dbReference type="GO" id="GO:0005759">
    <property type="term" value="C:mitochondrial matrix"/>
    <property type="evidence" value="ECO:0007669"/>
    <property type="project" value="UniProtKB-SubCell"/>
</dbReference>
<name>C1N2X2_MICPC</name>
<dbReference type="RefSeq" id="XP_003062507.1">
    <property type="nucleotide sequence ID" value="XM_003062461.1"/>
</dbReference>
<feature type="compositionally biased region" description="Basic and acidic residues" evidence="4">
    <location>
        <begin position="72"/>
        <end position="91"/>
    </location>
</feature>
<dbReference type="OrthoDB" id="529194at2759"/>
<dbReference type="KEGG" id="mpp:MICPUCDRAFT_51952"/>
<evidence type="ECO:0000256" key="4">
    <source>
        <dbReference type="SAM" id="MobiDB-lite"/>
    </source>
</evidence>
<feature type="compositionally biased region" description="Gly residues" evidence="4">
    <location>
        <begin position="133"/>
        <end position="152"/>
    </location>
</feature>
<reference evidence="5 6" key="1">
    <citation type="journal article" date="2009" name="Science">
        <title>Green evolution and dynamic adaptations revealed by genomes of the marine picoeukaryotes Micromonas.</title>
        <authorList>
            <person name="Worden A.Z."/>
            <person name="Lee J.H."/>
            <person name="Mock T."/>
            <person name="Rouze P."/>
            <person name="Simmons M.P."/>
            <person name="Aerts A.L."/>
            <person name="Allen A.E."/>
            <person name="Cuvelier M.L."/>
            <person name="Derelle E."/>
            <person name="Everett M.V."/>
            <person name="Foulon E."/>
            <person name="Grimwood J."/>
            <person name="Gundlach H."/>
            <person name="Henrissat B."/>
            <person name="Napoli C."/>
            <person name="McDonald S.M."/>
            <person name="Parker M.S."/>
            <person name="Rombauts S."/>
            <person name="Salamov A."/>
            <person name="Von Dassow P."/>
            <person name="Badger J.H."/>
            <person name="Coutinho P.M."/>
            <person name="Demir E."/>
            <person name="Dubchak I."/>
            <person name="Gentemann C."/>
            <person name="Eikrem W."/>
            <person name="Gready J.E."/>
            <person name="John U."/>
            <person name="Lanier W."/>
            <person name="Lindquist E.A."/>
            <person name="Lucas S."/>
            <person name="Mayer K.F."/>
            <person name="Moreau H."/>
            <person name="Not F."/>
            <person name="Otillar R."/>
            <person name="Panaud O."/>
            <person name="Pangilinan J."/>
            <person name="Paulsen I."/>
            <person name="Piegu B."/>
            <person name="Poliakov A."/>
            <person name="Robbens S."/>
            <person name="Schmutz J."/>
            <person name="Toulza E."/>
            <person name="Wyss T."/>
            <person name="Zelensky A."/>
            <person name="Zhou K."/>
            <person name="Armbrust E.V."/>
            <person name="Bhattacharya D."/>
            <person name="Goodenough U.W."/>
            <person name="Van de Peer Y."/>
            <person name="Grigoriev I.V."/>
        </authorList>
    </citation>
    <scope>NUCLEOTIDE SEQUENCE [LARGE SCALE GENOMIC DNA]</scope>
    <source>
        <strain evidence="5 6">CCMP1545</strain>
    </source>
</reference>
<dbReference type="GeneID" id="9687718"/>
<dbReference type="GO" id="GO:0034551">
    <property type="term" value="P:mitochondrial respiratory chain complex III assembly"/>
    <property type="evidence" value="ECO:0007669"/>
    <property type="project" value="InterPro"/>
</dbReference>
<evidence type="ECO:0000256" key="3">
    <source>
        <dbReference type="ARBA" id="ARBA00023186"/>
    </source>
</evidence>
<protein>
    <submittedName>
        <fullName evidence="5">Predicted protein</fullName>
    </submittedName>
</protein>
<keyword evidence="2" id="KW-0496">Mitochondrion</keyword>
<evidence type="ECO:0000313" key="6">
    <source>
        <dbReference type="Proteomes" id="UP000001876"/>
    </source>
</evidence>
<dbReference type="Proteomes" id="UP000001876">
    <property type="component" value="Unassembled WGS sequence"/>
</dbReference>
<keyword evidence="6" id="KW-1185">Reference proteome</keyword>
<sequence length="152" mass="16422">MSALPTARGLFRSLLRARSHAFRGDATALAASGREIRKHFEASDDDDDDDDERTRTPRDRSANDSSIADRSTLLRESRSLGPEEARKKIQEGVEAESFIRLHVVQARGNERGNYEMQVEPQHVDGEYEVPGDAPGGCGGAVVGKGGGAGEKS</sequence>